<dbReference type="EnsemblPlants" id="PGSC0003DMT400057822">
    <property type="protein sequence ID" value="PGSC0003DMT400057822"/>
    <property type="gene ID" value="PGSC0003DMG400022451"/>
</dbReference>
<dbReference type="Gramene" id="PGSC0003DMT400057822">
    <property type="protein sequence ID" value="PGSC0003DMT400057822"/>
    <property type="gene ID" value="PGSC0003DMG400022451"/>
</dbReference>
<keyword evidence="2" id="KW-1185">Reference proteome</keyword>
<accession>M1C1Q8</accession>
<name>M1C1Q8_SOLTU</name>
<protein>
    <submittedName>
        <fullName evidence="1">Uncharacterized protein</fullName>
    </submittedName>
</protein>
<sequence length="52" mass="5545">MELRLTTLGSLVHKASCVSKVRGMAALPRGVMLIAYYNGNISGLFDGSNCDL</sequence>
<proteinExistence type="predicted"/>
<dbReference type="HOGENOM" id="CLU_3091077_0_0_1"/>
<evidence type="ECO:0000313" key="1">
    <source>
        <dbReference type="EnsemblPlants" id="PGSC0003DMT400057822"/>
    </source>
</evidence>
<dbReference type="InParanoid" id="M1C1Q8"/>
<dbReference type="PaxDb" id="4113-PGSC0003DMT400057822"/>
<organism evidence="1 2">
    <name type="scientific">Solanum tuberosum</name>
    <name type="common">Potato</name>
    <dbReference type="NCBI Taxonomy" id="4113"/>
    <lineage>
        <taxon>Eukaryota</taxon>
        <taxon>Viridiplantae</taxon>
        <taxon>Streptophyta</taxon>
        <taxon>Embryophyta</taxon>
        <taxon>Tracheophyta</taxon>
        <taxon>Spermatophyta</taxon>
        <taxon>Magnoliopsida</taxon>
        <taxon>eudicotyledons</taxon>
        <taxon>Gunneridae</taxon>
        <taxon>Pentapetalae</taxon>
        <taxon>asterids</taxon>
        <taxon>lamiids</taxon>
        <taxon>Solanales</taxon>
        <taxon>Solanaceae</taxon>
        <taxon>Solanoideae</taxon>
        <taxon>Solaneae</taxon>
        <taxon>Solanum</taxon>
    </lineage>
</organism>
<reference evidence="1" key="2">
    <citation type="submission" date="2015-06" db="UniProtKB">
        <authorList>
            <consortium name="EnsemblPlants"/>
        </authorList>
    </citation>
    <scope>IDENTIFICATION</scope>
    <source>
        <strain evidence="1">DM1-3 516 R44</strain>
    </source>
</reference>
<evidence type="ECO:0000313" key="2">
    <source>
        <dbReference type="Proteomes" id="UP000011115"/>
    </source>
</evidence>
<reference evidence="2" key="1">
    <citation type="journal article" date="2011" name="Nature">
        <title>Genome sequence and analysis of the tuber crop potato.</title>
        <authorList>
            <consortium name="The Potato Genome Sequencing Consortium"/>
        </authorList>
    </citation>
    <scope>NUCLEOTIDE SEQUENCE [LARGE SCALE GENOMIC DNA]</scope>
    <source>
        <strain evidence="2">cv. DM1-3 516 R44</strain>
    </source>
</reference>
<dbReference type="AlphaFoldDB" id="M1C1Q8"/>
<dbReference type="Proteomes" id="UP000011115">
    <property type="component" value="Unassembled WGS sequence"/>
</dbReference>